<protein>
    <submittedName>
        <fullName evidence="2">Metallophosphoesterase</fullName>
    </submittedName>
</protein>
<dbReference type="Pfam" id="PF00149">
    <property type="entry name" value="Metallophos"/>
    <property type="match status" value="1"/>
</dbReference>
<dbReference type="GO" id="GO:0005737">
    <property type="term" value="C:cytoplasm"/>
    <property type="evidence" value="ECO:0007669"/>
    <property type="project" value="TreeGrafter"/>
</dbReference>
<gene>
    <name evidence="2" type="ORF">CWI83_08280</name>
</gene>
<dbReference type="GO" id="GO:0016791">
    <property type="term" value="F:phosphatase activity"/>
    <property type="evidence" value="ECO:0007669"/>
    <property type="project" value="TreeGrafter"/>
</dbReference>
<dbReference type="InterPro" id="IPR004843">
    <property type="entry name" value="Calcineurin-like_PHP"/>
</dbReference>
<feature type="domain" description="Calcineurin-like phosphoesterase" evidence="1">
    <location>
        <begin position="12"/>
        <end position="178"/>
    </location>
</feature>
<proteinExistence type="predicted"/>
<dbReference type="PANTHER" id="PTHR42850">
    <property type="entry name" value="METALLOPHOSPHOESTERASE"/>
    <property type="match status" value="1"/>
</dbReference>
<dbReference type="EMBL" id="PIQG01000004">
    <property type="protein sequence ID" value="RUO76351.1"/>
    <property type="molecule type" value="Genomic_DNA"/>
</dbReference>
<dbReference type="Gene3D" id="3.60.21.10">
    <property type="match status" value="1"/>
</dbReference>
<name>A0A432ZEK2_9GAMM</name>
<sequence length="403" mass="45927">MNKRNDHVGYDVIGDIHGHADELEILLAGMGYQLKQGVWQHPNRILLSVGDLVDRGPQQRHSIDVVRSMWEEGKAKVIMGNHEFNAVAYATLSSSGDYLRPHTLKNRDQHEKFLNVAEADPNWYKQTIEWFSQLPLYLETEHFRAVHACWHDDSIATLQAYLDDYGALRAEAWEPATHKGHELYQAIEVLLKGWEVSLPDGHSFLDYGQHERTAMRVKWWGAESYHYRELALGVPKPHTLPDMELEAAEIPHYDANKPLFIGHYWMRGEPSLVHQQVACLDWSVTAQNNGQLVAYRDHAQALATEQFVSVPNLESIQFDAALLSEALFFADPMATGCRENDCFDEYDGVALEVLARWGEEQPLRPVLATVLAEFFAPEWVTDEVMTAIFAELARVVREVAKGR</sequence>
<reference evidence="2 3" key="1">
    <citation type="journal article" date="2011" name="Front. Microbiol.">
        <title>Genomic signatures of strain selection and enhancement in Bacillus atrophaeus var. globigii, a historical biowarfare simulant.</title>
        <authorList>
            <person name="Gibbons H.S."/>
            <person name="Broomall S.M."/>
            <person name="McNew L.A."/>
            <person name="Daligault H."/>
            <person name="Chapman C."/>
            <person name="Bruce D."/>
            <person name="Karavis M."/>
            <person name="Krepps M."/>
            <person name="McGregor P.A."/>
            <person name="Hong C."/>
            <person name="Park K.H."/>
            <person name="Akmal A."/>
            <person name="Feldman A."/>
            <person name="Lin J.S."/>
            <person name="Chang W.E."/>
            <person name="Higgs B.W."/>
            <person name="Demirev P."/>
            <person name="Lindquist J."/>
            <person name="Liem A."/>
            <person name="Fochler E."/>
            <person name="Read T.D."/>
            <person name="Tapia R."/>
            <person name="Johnson S."/>
            <person name="Bishop-Lilly K.A."/>
            <person name="Detter C."/>
            <person name="Han C."/>
            <person name="Sozhamannan S."/>
            <person name="Rosenzweig C.N."/>
            <person name="Skowronski E.W."/>
        </authorList>
    </citation>
    <scope>NUCLEOTIDE SEQUENCE [LARGE SCALE GENOMIC DNA]</scope>
    <source>
        <strain evidence="2 3">PIT1</strain>
    </source>
</reference>
<dbReference type="AlphaFoldDB" id="A0A432ZEK2"/>
<comment type="caution">
    <text evidence="2">The sequence shown here is derived from an EMBL/GenBank/DDBJ whole genome shotgun (WGS) entry which is preliminary data.</text>
</comment>
<organism evidence="2 3">
    <name type="scientific">Pseudidiomarina taiwanensis</name>
    <dbReference type="NCBI Taxonomy" id="337250"/>
    <lineage>
        <taxon>Bacteria</taxon>
        <taxon>Pseudomonadati</taxon>
        <taxon>Pseudomonadota</taxon>
        <taxon>Gammaproteobacteria</taxon>
        <taxon>Alteromonadales</taxon>
        <taxon>Idiomarinaceae</taxon>
        <taxon>Pseudidiomarina</taxon>
    </lineage>
</organism>
<evidence type="ECO:0000313" key="2">
    <source>
        <dbReference type="EMBL" id="RUO76351.1"/>
    </source>
</evidence>
<dbReference type="InterPro" id="IPR029052">
    <property type="entry name" value="Metallo-depent_PP-like"/>
</dbReference>
<dbReference type="SUPFAM" id="SSF56300">
    <property type="entry name" value="Metallo-dependent phosphatases"/>
    <property type="match status" value="1"/>
</dbReference>
<accession>A0A432ZEK2</accession>
<dbReference type="Proteomes" id="UP000288279">
    <property type="component" value="Unassembled WGS sequence"/>
</dbReference>
<dbReference type="PANTHER" id="PTHR42850:SF7">
    <property type="entry name" value="BIS(5'-NUCLEOSYL)-TETRAPHOSPHATASE PRPE [ASYMMETRICAL]"/>
    <property type="match status" value="1"/>
</dbReference>
<evidence type="ECO:0000259" key="1">
    <source>
        <dbReference type="Pfam" id="PF00149"/>
    </source>
</evidence>
<evidence type="ECO:0000313" key="3">
    <source>
        <dbReference type="Proteomes" id="UP000288279"/>
    </source>
</evidence>
<keyword evidence="3" id="KW-1185">Reference proteome</keyword>
<dbReference type="RefSeq" id="WP_126827996.1">
    <property type="nucleotide sequence ID" value="NZ_PIQG01000004.1"/>
</dbReference>
<dbReference type="OrthoDB" id="9807890at2"/>
<dbReference type="InterPro" id="IPR050126">
    <property type="entry name" value="Ap4A_hydrolase"/>
</dbReference>